<keyword evidence="3" id="KW-1185">Reference proteome</keyword>
<dbReference type="Pfam" id="PF06096">
    <property type="entry name" value="Baculo_8kDa"/>
    <property type="match status" value="1"/>
</dbReference>
<sequence>MYNNSNTNYGNRTSSSSHVVDFYNSSRSPMKPTTLHNGNIPQHQYERVTQSRVSLACYESMGGRHFRHDNKENRHK</sequence>
<dbReference type="EMBL" id="KX855660">
    <property type="protein sequence ID" value="AQQ80403.1"/>
    <property type="molecule type" value="Genomic_DNA"/>
</dbReference>
<organism evidence="2 3">
    <name type="scientific">Betabaculovirus altermyunipunctae</name>
    <dbReference type="NCBI Taxonomy" id="3051996"/>
    <lineage>
        <taxon>Viruses</taxon>
        <taxon>Viruses incertae sedis</taxon>
        <taxon>Naldaviricetes</taxon>
        <taxon>Lefavirales</taxon>
        <taxon>Baculoviridae</taxon>
        <taxon>Betabaculovirus</taxon>
    </lineage>
</organism>
<evidence type="ECO:0000256" key="1">
    <source>
        <dbReference type="SAM" id="MobiDB-lite"/>
    </source>
</evidence>
<dbReference type="RefSeq" id="YP_009345854.1">
    <property type="nucleotide sequence ID" value="NC_033780.2"/>
</dbReference>
<dbReference type="Proteomes" id="UP000203651">
    <property type="component" value="Segment"/>
</dbReference>
<proteinExistence type="predicted"/>
<accession>A0A1S5YE21</accession>
<evidence type="ECO:0000313" key="2">
    <source>
        <dbReference type="EMBL" id="AQQ80403.1"/>
    </source>
</evidence>
<dbReference type="InterPro" id="IPR009289">
    <property type="entry name" value="Baculo_8kDa"/>
</dbReference>
<reference evidence="2 3" key="1">
    <citation type="journal article" date="2017" name="PLoS ONE">
        <title>The Complete Genome Sequence of a Second Distinct Betabaculovirus from the True Armyworm, Mythimna unipuncta.</title>
        <authorList>
            <person name="Harrison R.L."/>
            <person name="Rowley D.L."/>
            <person name="Mowery J."/>
            <person name="Bauchan G.R."/>
            <person name="Theilmann D.A."/>
            <person name="Rohrmann G.F."/>
            <person name="Erlandson M.A."/>
        </authorList>
    </citation>
    <scope>NUCLEOTIDE SEQUENCE [LARGE SCALE GENOMIC DNA]</scope>
    <source>
        <strain evidence="2">MyunGV#8</strain>
    </source>
</reference>
<evidence type="ECO:0000313" key="3">
    <source>
        <dbReference type="Proteomes" id="UP000203651"/>
    </source>
</evidence>
<dbReference type="KEGG" id="vg:39105814"/>
<feature type="compositionally biased region" description="Polar residues" evidence="1">
    <location>
        <begin position="1"/>
        <end position="28"/>
    </location>
</feature>
<name>A0A1S5YE21_9BBAC</name>
<feature type="region of interest" description="Disordered" evidence="1">
    <location>
        <begin position="1"/>
        <end position="39"/>
    </location>
</feature>
<protein>
    <submittedName>
        <fullName evidence="2">ORF136</fullName>
    </submittedName>
</protein>
<dbReference type="GeneID" id="39105814"/>